<evidence type="ECO:0000313" key="2">
    <source>
        <dbReference type="Proteomes" id="UP001147746"/>
    </source>
</evidence>
<gene>
    <name evidence="1" type="ORF">N7476_010562</name>
</gene>
<dbReference type="EMBL" id="JAPZBO010000010">
    <property type="protein sequence ID" value="KAJ5299005.1"/>
    <property type="molecule type" value="Genomic_DNA"/>
</dbReference>
<reference evidence="1" key="2">
    <citation type="journal article" date="2023" name="IMA Fungus">
        <title>Comparative genomic study of the Penicillium genus elucidates a diverse pangenome and 15 lateral gene transfer events.</title>
        <authorList>
            <person name="Petersen C."/>
            <person name="Sorensen T."/>
            <person name="Nielsen M.R."/>
            <person name="Sondergaard T.E."/>
            <person name="Sorensen J.L."/>
            <person name="Fitzpatrick D.A."/>
            <person name="Frisvad J.C."/>
            <person name="Nielsen K.L."/>
        </authorList>
    </citation>
    <scope>NUCLEOTIDE SEQUENCE</scope>
    <source>
        <strain evidence="1">IBT 21472</strain>
    </source>
</reference>
<name>A0A9W9KTV8_9EURO</name>
<dbReference type="AlphaFoldDB" id="A0A9W9KTV8"/>
<protein>
    <submittedName>
        <fullName evidence="1">Uncharacterized protein</fullName>
    </submittedName>
</protein>
<reference evidence="1" key="1">
    <citation type="submission" date="2022-12" db="EMBL/GenBank/DDBJ databases">
        <authorList>
            <person name="Petersen C."/>
        </authorList>
    </citation>
    <scope>NUCLEOTIDE SEQUENCE</scope>
    <source>
        <strain evidence="1">IBT 21472</strain>
    </source>
</reference>
<accession>A0A9W9KTV8</accession>
<comment type="caution">
    <text evidence="1">The sequence shown here is derived from an EMBL/GenBank/DDBJ whole genome shotgun (WGS) entry which is preliminary data.</text>
</comment>
<proteinExistence type="predicted"/>
<evidence type="ECO:0000313" key="1">
    <source>
        <dbReference type="EMBL" id="KAJ5299005.1"/>
    </source>
</evidence>
<sequence>MTVILGGTSTTEMSLRSVELSGLTGLQRSSCLEKLMAKSVTYEPRDGISQIYLLFDNLEELVGQEVSYSDLVTLRLPLKTVNWTGCFALTVYDTPVLNISSMYGLEE</sequence>
<dbReference type="OrthoDB" id="536881at2759"/>
<dbReference type="Proteomes" id="UP001147746">
    <property type="component" value="Unassembled WGS sequence"/>
</dbReference>
<keyword evidence="2" id="KW-1185">Reference proteome</keyword>
<organism evidence="1 2">
    <name type="scientific">Penicillium atrosanguineum</name>
    <dbReference type="NCBI Taxonomy" id="1132637"/>
    <lineage>
        <taxon>Eukaryota</taxon>
        <taxon>Fungi</taxon>
        <taxon>Dikarya</taxon>
        <taxon>Ascomycota</taxon>
        <taxon>Pezizomycotina</taxon>
        <taxon>Eurotiomycetes</taxon>
        <taxon>Eurotiomycetidae</taxon>
        <taxon>Eurotiales</taxon>
        <taxon>Aspergillaceae</taxon>
        <taxon>Penicillium</taxon>
    </lineage>
</organism>